<name>A0A5J5R661_GOSBA</name>
<accession>A0A5J5R661</accession>
<evidence type="ECO:0008006" key="3">
    <source>
        <dbReference type="Google" id="ProtNLM"/>
    </source>
</evidence>
<dbReference type="OrthoDB" id="987622at2759"/>
<protein>
    <recommendedName>
        <fullName evidence="3">RNase H type-1 domain-containing protein</fullName>
    </recommendedName>
</protein>
<organism evidence="1 2">
    <name type="scientific">Gossypium barbadense</name>
    <name type="common">Sea Island cotton</name>
    <name type="synonym">Hibiscus barbadensis</name>
    <dbReference type="NCBI Taxonomy" id="3634"/>
    <lineage>
        <taxon>Eukaryota</taxon>
        <taxon>Viridiplantae</taxon>
        <taxon>Streptophyta</taxon>
        <taxon>Embryophyta</taxon>
        <taxon>Tracheophyta</taxon>
        <taxon>Spermatophyta</taxon>
        <taxon>Magnoliopsida</taxon>
        <taxon>eudicotyledons</taxon>
        <taxon>Gunneridae</taxon>
        <taxon>Pentapetalae</taxon>
        <taxon>rosids</taxon>
        <taxon>malvids</taxon>
        <taxon>Malvales</taxon>
        <taxon>Malvaceae</taxon>
        <taxon>Malvoideae</taxon>
        <taxon>Gossypium</taxon>
    </lineage>
</organism>
<proteinExistence type="predicted"/>
<reference evidence="2" key="1">
    <citation type="journal article" date="2020" name="Nat. Genet.">
        <title>Genomic diversifications of five Gossypium allopolyploid species and their impact on cotton improvement.</title>
        <authorList>
            <person name="Chen Z.J."/>
            <person name="Sreedasyam A."/>
            <person name="Ando A."/>
            <person name="Song Q."/>
            <person name="De Santiago L.M."/>
            <person name="Hulse-Kemp A.M."/>
            <person name="Ding M."/>
            <person name="Ye W."/>
            <person name="Kirkbride R.C."/>
            <person name="Jenkins J."/>
            <person name="Plott C."/>
            <person name="Lovell J."/>
            <person name="Lin Y.M."/>
            <person name="Vaughn R."/>
            <person name="Liu B."/>
            <person name="Simpson S."/>
            <person name="Scheffler B.E."/>
            <person name="Wen L."/>
            <person name="Saski C.A."/>
            <person name="Grover C.E."/>
            <person name="Hu G."/>
            <person name="Conover J.L."/>
            <person name="Carlson J.W."/>
            <person name="Shu S."/>
            <person name="Boston L.B."/>
            <person name="Williams M."/>
            <person name="Peterson D.G."/>
            <person name="McGee K."/>
            <person name="Jones D.C."/>
            <person name="Wendel J.F."/>
            <person name="Stelly D.M."/>
            <person name="Grimwood J."/>
            <person name="Schmutz J."/>
        </authorList>
    </citation>
    <scope>NUCLEOTIDE SEQUENCE [LARGE SCALE GENOMIC DNA]</scope>
    <source>
        <strain evidence="2">cv. 3-79</strain>
    </source>
</reference>
<dbReference type="PANTHER" id="PTHR47723">
    <property type="entry name" value="OS05G0353850 PROTEIN"/>
    <property type="match status" value="1"/>
</dbReference>
<evidence type="ECO:0000313" key="2">
    <source>
        <dbReference type="Proteomes" id="UP000327439"/>
    </source>
</evidence>
<dbReference type="AlphaFoldDB" id="A0A5J5R661"/>
<dbReference type="PANTHER" id="PTHR47723:SF22">
    <property type="entry name" value="RNASE H TYPE-1 DOMAIN-CONTAINING PROTEIN"/>
    <property type="match status" value="1"/>
</dbReference>
<gene>
    <name evidence="1" type="ORF">ES319_D06G216600v1</name>
</gene>
<dbReference type="Proteomes" id="UP000327439">
    <property type="component" value="Chromosome D06"/>
</dbReference>
<dbReference type="EMBL" id="CM018220">
    <property type="protein sequence ID" value="KAB2026397.1"/>
    <property type="molecule type" value="Genomic_DNA"/>
</dbReference>
<keyword evidence="2" id="KW-1185">Reference proteome</keyword>
<dbReference type="InterPro" id="IPR053151">
    <property type="entry name" value="RNase_H-like"/>
</dbReference>
<sequence length="150" mass="17015">MRALMWARAVHNECIFSKSDWWSSPVKCIMGGRSMRTRDLVWDPPPMGRIKFKVAGIVMNEIATFGGVLMDDKGVVSALFSSICAVRGLEMTVLMAIKKAIEMVIELIRKEQVPLIIECDSSTVSDWLKYSCLRPWSFRNLFPNIEGSLR</sequence>
<evidence type="ECO:0000313" key="1">
    <source>
        <dbReference type="EMBL" id="KAB2026397.1"/>
    </source>
</evidence>